<evidence type="ECO:0000313" key="1">
    <source>
        <dbReference type="EMBL" id="KAK9228403.1"/>
    </source>
</evidence>
<dbReference type="Proteomes" id="UP001428341">
    <property type="component" value="Unassembled WGS sequence"/>
</dbReference>
<evidence type="ECO:0000313" key="2">
    <source>
        <dbReference type="Proteomes" id="UP001428341"/>
    </source>
</evidence>
<name>A0AAP0R0C7_9ROSI</name>
<protein>
    <submittedName>
        <fullName evidence="1">Uncharacterized protein</fullName>
    </submittedName>
</protein>
<organism evidence="1 2">
    <name type="scientific">Citrus x changshan-huyou</name>
    <dbReference type="NCBI Taxonomy" id="2935761"/>
    <lineage>
        <taxon>Eukaryota</taxon>
        <taxon>Viridiplantae</taxon>
        <taxon>Streptophyta</taxon>
        <taxon>Embryophyta</taxon>
        <taxon>Tracheophyta</taxon>
        <taxon>Spermatophyta</taxon>
        <taxon>Magnoliopsida</taxon>
        <taxon>eudicotyledons</taxon>
        <taxon>Gunneridae</taxon>
        <taxon>Pentapetalae</taxon>
        <taxon>rosids</taxon>
        <taxon>malvids</taxon>
        <taxon>Sapindales</taxon>
        <taxon>Rutaceae</taxon>
        <taxon>Aurantioideae</taxon>
        <taxon>Citrus</taxon>
    </lineage>
</organism>
<reference evidence="1 2" key="1">
    <citation type="submission" date="2024-05" db="EMBL/GenBank/DDBJ databases">
        <title>Haplotype-resolved chromosome-level genome assembly of Huyou (Citrus changshanensis).</title>
        <authorList>
            <person name="Miao C."/>
            <person name="Chen W."/>
            <person name="Wu Y."/>
            <person name="Wang L."/>
            <person name="Zhao S."/>
            <person name="Grierson D."/>
            <person name="Xu C."/>
            <person name="Chen K."/>
        </authorList>
    </citation>
    <scope>NUCLEOTIDE SEQUENCE [LARGE SCALE GENOMIC DNA]</scope>
    <source>
        <strain evidence="1">01-14</strain>
        <tissue evidence="1">Leaf</tissue>
    </source>
</reference>
<comment type="caution">
    <text evidence="1">The sequence shown here is derived from an EMBL/GenBank/DDBJ whole genome shotgun (WGS) entry which is preliminary data.</text>
</comment>
<proteinExistence type="predicted"/>
<gene>
    <name evidence="1" type="ORF">WN944_021353</name>
</gene>
<keyword evidence="2" id="KW-1185">Reference proteome</keyword>
<dbReference type="AlphaFoldDB" id="A0AAP0R0C7"/>
<sequence>MTVHLAGHLDSDNDNVDFIVIGKSTLPAQKQNPLLLAIYSTGRYSWDLPPRKLKLLAERVNQRNKEFAERKRNIKMNRVQGGPTRGVYGHDVNMMMDGEPMNHKTLMKRNREAMITNGVMMATPPSAEINYYKSGEWERRRKKELITTTHRTAQPKPPFPLPLFCYD</sequence>
<dbReference type="EMBL" id="JBCGBO010000001">
    <property type="protein sequence ID" value="KAK9228403.1"/>
    <property type="molecule type" value="Genomic_DNA"/>
</dbReference>
<accession>A0AAP0R0C7</accession>